<dbReference type="AlphaFoldDB" id="A0A1E8EYS8"/>
<dbReference type="RefSeq" id="WP_070110171.1">
    <property type="nucleotide sequence ID" value="NZ_LZFO01000014.1"/>
</dbReference>
<dbReference type="PANTHER" id="PTHR39179">
    <property type="entry name" value="SPORE COAT PROTEIN I"/>
    <property type="match status" value="1"/>
</dbReference>
<reference evidence="1 2" key="1">
    <citation type="submission" date="2016-06" db="EMBL/GenBank/DDBJ databases">
        <title>Genome sequence of Clostridium acetireducens DSM 10703.</title>
        <authorList>
            <person name="Poehlein A."/>
            <person name="Fluechter S."/>
            <person name="Duerre P."/>
            <person name="Daniel R."/>
        </authorList>
    </citation>
    <scope>NUCLEOTIDE SEQUENCE [LARGE SCALE GENOMIC DNA]</scope>
    <source>
        <strain evidence="1 2">DSM 10703</strain>
    </source>
</reference>
<evidence type="ECO:0000313" key="2">
    <source>
        <dbReference type="Proteomes" id="UP000175744"/>
    </source>
</evidence>
<dbReference type="EMBL" id="LZFO01000014">
    <property type="protein sequence ID" value="OFI06170.1"/>
    <property type="molecule type" value="Genomic_DNA"/>
</dbReference>
<dbReference type="OrthoDB" id="1928514at2"/>
<dbReference type="Gene3D" id="3.90.1200.10">
    <property type="match status" value="1"/>
</dbReference>
<dbReference type="STRING" id="1121290.CLAOCE_12030"/>
<evidence type="ECO:0000313" key="1">
    <source>
        <dbReference type="EMBL" id="OFI06170.1"/>
    </source>
</evidence>
<keyword evidence="1" id="KW-0946">Virion</keyword>
<accession>A0A1E8EYS8</accession>
<keyword evidence="1" id="KW-0167">Capsid protein</keyword>
<sequence>MKKDIYQSSFKDYLKCNEIQIVDNFKYINNITEDSVYNQLSTIKQFHVISTKYANYNKNIFKSSIGKIVENNKVSLKKVKRFLKNIKYPKNDFEEFLLSISDEYISKAEICINEIYNSKYINLIKRSMNRNELCLGNTYFNNLRNYKGAIQITNLNKCSYNMVEIDCYYLLNKLRKKGFKFPWEKLADEFCNIENLSKYSSNFIIALMSYPYEFMKYCNRYRLNKKNWTSKKYMIKLKKSLDLEKNL</sequence>
<proteinExistence type="predicted"/>
<protein>
    <submittedName>
        <fullName evidence="1">Spore coat protein S</fullName>
    </submittedName>
</protein>
<keyword evidence="2" id="KW-1185">Reference proteome</keyword>
<dbReference type="GO" id="GO:0042601">
    <property type="term" value="C:endospore-forming forespore"/>
    <property type="evidence" value="ECO:0007669"/>
    <property type="project" value="TreeGrafter"/>
</dbReference>
<dbReference type="PANTHER" id="PTHR39179:SF1">
    <property type="entry name" value="SPORE COAT PROTEIN I"/>
    <property type="match status" value="1"/>
</dbReference>
<gene>
    <name evidence="1" type="primary">cotS</name>
    <name evidence="1" type="ORF">CLOACE_12030</name>
</gene>
<organism evidence="1 2">
    <name type="scientific">Clostridium acetireducens DSM 10703</name>
    <dbReference type="NCBI Taxonomy" id="1121290"/>
    <lineage>
        <taxon>Bacteria</taxon>
        <taxon>Bacillati</taxon>
        <taxon>Bacillota</taxon>
        <taxon>Clostridia</taxon>
        <taxon>Eubacteriales</taxon>
        <taxon>Clostridiaceae</taxon>
        <taxon>Clostridium</taxon>
    </lineage>
</organism>
<dbReference type="InterPro" id="IPR047175">
    <property type="entry name" value="CotS-like"/>
</dbReference>
<comment type="caution">
    <text evidence="1">The sequence shown here is derived from an EMBL/GenBank/DDBJ whole genome shotgun (WGS) entry which is preliminary data.</text>
</comment>
<dbReference type="Proteomes" id="UP000175744">
    <property type="component" value="Unassembled WGS sequence"/>
</dbReference>
<name>A0A1E8EYS8_9CLOT</name>